<evidence type="ECO:0000259" key="2">
    <source>
        <dbReference type="PROSITE" id="PS50090"/>
    </source>
</evidence>
<dbReference type="CDD" id="cd00167">
    <property type="entry name" value="SANT"/>
    <property type="match status" value="1"/>
</dbReference>
<sequence length="1009" mass="110483">MLGTPYTRQTPVAGSPELQRDRARNDRKLKHRFERIFEKYNKDFSHVGDEIDLRTGQVVVDNGHLARMQSETDPGSSASRSFVRAFTQELGTENHRGSRTLNSNSRLPKTPSGLTRSAIPVQTDDDSEDELQSSPSRQEESGHSTTPPVSHQRVLPTAGKNNGSANDPTTAMVATALANSSTMQSVNPEDVQSLGHALANQIASFLNKQATTRLLPPRNDLWSFPSLPAHSQQQSLFASPTPGPSLTDGWRSASPSGGMSLWTANAGFDDDEDDLDARRPRKRSKYNNSIVIDQSRAVMPSIEYGRPVTTWRRPVTRPPFEDDDEETTGQENAHITPADDDVQAASRLKEPISFMEAARHNFTMLAHGYASRGILKHSEAKTQRLRLPTPDPGDVAFYDAHGCPVTRELFDAEGRPVTLRANGTTLKRFTREEDATLLRLREKEGLAWPEIVKWFPGRTESSITVRYNRSLRTTNARIRKKGKRRIVEIEDDDDDDDDDDELSLPARSSVECTAIGDSRGLQGNITEGEPRVKSAVAGCPTPSEQPRRKEPITQSSHRSTEEDTGPSLDNDDMLMRFDEDVSIPDDLELDYSLLDETLAEQDILQTTELAPRTVRVPPFRSPSRDILDVDMRSSPPTPLRSSPPTPTDRSITKDGKPTHAPLLNGSRLPSPGTIIAGDHDLSIGRCKPAKRAPREPKQPKQPKQQIKRKPGRPPIRGPVVSLYRSTWVPPAKRNRDAAANGNSSGSSALSKAAAANTVQVASVPREEPIQASPRVAPVANMVGIQAQGHHGWQTGAGKPEDPIVISDRCHTLSTEPAEARETSMRPAPVASTAPRNISGPPVKPFSAQTRRASSGESTISAVSTISVSSQRSSPPTLRTLATVQVPLPELAPLESDFPLDPSLREHSFDHLQDDDGTVTPHTLPEDPAPIREQSKDKVVGSAWTPQRPQLPSSDRKPTPIPNPLRSSILRKAYNTPDPRRGASVVSTRSASSVRSRPIPLQDASDDELG</sequence>
<evidence type="ECO:0000256" key="1">
    <source>
        <dbReference type="SAM" id="MobiDB-lite"/>
    </source>
</evidence>
<comment type="caution">
    <text evidence="3">The sequence shown here is derived from an EMBL/GenBank/DDBJ whole genome shotgun (WGS) entry which is preliminary data.</text>
</comment>
<reference evidence="3 4" key="1">
    <citation type="submission" date="2017-06" db="EMBL/GenBank/DDBJ databases">
        <title>Draft genome sequence of a variant of Elsinoe murrayae.</title>
        <authorList>
            <person name="Cheng Q."/>
        </authorList>
    </citation>
    <scope>NUCLEOTIDE SEQUENCE [LARGE SCALE GENOMIC DNA]</scope>
    <source>
        <strain evidence="3 4">CQ-2017a</strain>
    </source>
</reference>
<name>A0A2K1QSQ8_9PEZI</name>
<dbReference type="Gene3D" id="1.10.20.10">
    <property type="entry name" value="Histone, subunit A"/>
    <property type="match status" value="1"/>
</dbReference>
<feature type="compositionally biased region" description="Polar residues" evidence="1">
    <location>
        <begin position="159"/>
        <end position="168"/>
    </location>
</feature>
<dbReference type="Pfam" id="PF10384">
    <property type="entry name" value="Scm3"/>
    <property type="match status" value="1"/>
</dbReference>
<feature type="compositionally biased region" description="Basic and acidic residues" evidence="1">
    <location>
        <begin position="622"/>
        <end position="631"/>
    </location>
</feature>
<dbReference type="Pfam" id="PF13921">
    <property type="entry name" value="Myb_DNA-bind_6"/>
    <property type="match status" value="1"/>
</dbReference>
<feature type="compositionally biased region" description="Basic and acidic residues" evidence="1">
    <location>
        <begin position="928"/>
        <end position="938"/>
    </location>
</feature>
<dbReference type="OrthoDB" id="2420608at2759"/>
<dbReference type="SUPFAM" id="SSF46689">
    <property type="entry name" value="Homeodomain-like"/>
    <property type="match status" value="1"/>
</dbReference>
<dbReference type="GO" id="GO:0005634">
    <property type="term" value="C:nucleus"/>
    <property type="evidence" value="ECO:0007669"/>
    <property type="project" value="InterPro"/>
</dbReference>
<dbReference type="InParanoid" id="A0A2K1QSQ8"/>
<feature type="compositionally biased region" description="Pro residues" evidence="1">
    <location>
        <begin position="635"/>
        <end position="646"/>
    </location>
</feature>
<feature type="compositionally biased region" description="Polar residues" evidence="1">
    <location>
        <begin position="846"/>
        <end position="856"/>
    </location>
</feature>
<feature type="region of interest" description="Disordered" evidence="1">
    <location>
        <begin position="313"/>
        <end position="332"/>
    </location>
</feature>
<keyword evidence="4" id="KW-1185">Reference proteome</keyword>
<dbReference type="Gene3D" id="1.10.10.60">
    <property type="entry name" value="Homeodomain-like"/>
    <property type="match status" value="1"/>
</dbReference>
<gene>
    <name evidence="3" type="ORF">CAC42_3978</name>
</gene>
<dbReference type="STRING" id="2082308.A0A2K1QSQ8"/>
<feature type="compositionally biased region" description="Polar residues" evidence="1">
    <location>
        <begin position="1"/>
        <end position="12"/>
    </location>
</feature>
<feature type="domain" description="Myb-like" evidence="2">
    <location>
        <begin position="428"/>
        <end position="471"/>
    </location>
</feature>
<feature type="compositionally biased region" description="Low complexity" evidence="1">
    <location>
        <begin position="981"/>
        <end position="996"/>
    </location>
</feature>
<feature type="compositionally biased region" description="Polar residues" evidence="1">
    <location>
        <begin position="943"/>
        <end position="952"/>
    </location>
</feature>
<feature type="region of interest" description="Disordered" evidence="1">
    <location>
        <begin position="614"/>
        <end position="728"/>
    </location>
</feature>
<dbReference type="GO" id="GO:0042393">
    <property type="term" value="F:histone binding"/>
    <property type="evidence" value="ECO:0007669"/>
    <property type="project" value="InterPro"/>
</dbReference>
<dbReference type="SMART" id="SM00717">
    <property type="entry name" value="SANT"/>
    <property type="match status" value="1"/>
</dbReference>
<feature type="region of interest" description="Disordered" evidence="1">
    <location>
        <begin position="234"/>
        <end position="254"/>
    </location>
</feature>
<accession>A0A2K1QSQ8</accession>
<feature type="compositionally biased region" description="Polar residues" evidence="1">
    <location>
        <begin position="99"/>
        <end position="115"/>
    </location>
</feature>
<dbReference type="PANTHER" id="PTHR15992:SF5">
    <property type="entry name" value="HOLLIDAY JUNCTION RECOGNITION PROTEIN"/>
    <property type="match status" value="1"/>
</dbReference>
<dbReference type="AlphaFoldDB" id="A0A2K1QSQ8"/>
<organism evidence="3 4">
    <name type="scientific">Sphaceloma murrayae</name>
    <dbReference type="NCBI Taxonomy" id="2082308"/>
    <lineage>
        <taxon>Eukaryota</taxon>
        <taxon>Fungi</taxon>
        <taxon>Dikarya</taxon>
        <taxon>Ascomycota</taxon>
        <taxon>Pezizomycotina</taxon>
        <taxon>Dothideomycetes</taxon>
        <taxon>Dothideomycetidae</taxon>
        <taxon>Myriangiales</taxon>
        <taxon>Elsinoaceae</taxon>
        <taxon>Sphaceloma</taxon>
    </lineage>
</organism>
<dbReference type="InterPro" id="IPR018465">
    <property type="entry name" value="Scm3/HJURP"/>
</dbReference>
<dbReference type="InterPro" id="IPR009057">
    <property type="entry name" value="Homeodomain-like_sf"/>
</dbReference>
<feature type="region of interest" description="Disordered" evidence="1">
    <location>
        <begin position="894"/>
        <end position="1009"/>
    </location>
</feature>
<proteinExistence type="predicted"/>
<dbReference type="PROSITE" id="PS50090">
    <property type="entry name" value="MYB_LIKE"/>
    <property type="match status" value="1"/>
</dbReference>
<dbReference type="EMBL" id="NKHZ01000047">
    <property type="protein sequence ID" value="PNS18019.1"/>
    <property type="molecule type" value="Genomic_DNA"/>
</dbReference>
<dbReference type="PANTHER" id="PTHR15992">
    <property type="entry name" value="HOLLIDAY JUNCTION RECOGNITION PROTEIN"/>
    <property type="match status" value="1"/>
</dbReference>
<feature type="region of interest" description="Disordered" evidence="1">
    <location>
        <begin position="91"/>
        <end position="168"/>
    </location>
</feature>
<dbReference type="InterPro" id="IPR009072">
    <property type="entry name" value="Histone-fold"/>
</dbReference>
<evidence type="ECO:0000313" key="4">
    <source>
        <dbReference type="Proteomes" id="UP000243797"/>
    </source>
</evidence>
<feature type="compositionally biased region" description="Acidic residues" evidence="1">
    <location>
        <begin position="491"/>
        <end position="502"/>
    </location>
</feature>
<protein>
    <recommendedName>
        <fullName evidence="2">Myb-like domain-containing protein</fullName>
    </recommendedName>
</protein>
<evidence type="ECO:0000313" key="3">
    <source>
        <dbReference type="EMBL" id="PNS18019.1"/>
    </source>
</evidence>
<dbReference type="Proteomes" id="UP000243797">
    <property type="component" value="Unassembled WGS sequence"/>
</dbReference>
<dbReference type="InterPro" id="IPR001005">
    <property type="entry name" value="SANT/Myb"/>
</dbReference>
<dbReference type="GO" id="GO:0046982">
    <property type="term" value="F:protein heterodimerization activity"/>
    <property type="evidence" value="ECO:0007669"/>
    <property type="project" value="InterPro"/>
</dbReference>
<feature type="compositionally biased region" description="Basic and acidic residues" evidence="1">
    <location>
        <begin position="902"/>
        <end position="913"/>
    </location>
</feature>
<feature type="region of interest" description="Disordered" evidence="1">
    <location>
        <begin position="1"/>
        <end position="26"/>
    </location>
</feature>
<feature type="region of interest" description="Disordered" evidence="1">
    <location>
        <begin position="491"/>
        <end position="572"/>
    </location>
</feature>
<feature type="region of interest" description="Disordered" evidence="1">
    <location>
        <begin position="814"/>
        <end position="860"/>
    </location>
</feature>